<sequence>MFGFKGFRSATTTNSGIELMHRIRKSQFNLATLGLKDTATPTVWNAVLSAQ</sequence>
<comment type="caution">
    <text evidence="1">The sequence shown here is derived from an EMBL/GenBank/DDBJ whole genome shotgun (WGS) entry which is preliminary data.</text>
</comment>
<dbReference type="AlphaFoldDB" id="A0A069PDI1"/>
<accession>A0A069PDI1</accession>
<dbReference type="Proteomes" id="UP000027466">
    <property type="component" value="Unassembled WGS sequence"/>
</dbReference>
<keyword evidence="2" id="KW-1185">Reference proteome</keyword>
<gene>
    <name evidence="1" type="ORF">BG61_39210</name>
</gene>
<organism evidence="1 2">
    <name type="scientific">Caballeronia glathei</name>
    <dbReference type="NCBI Taxonomy" id="60547"/>
    <lineage>
        <taxon>Bacteria</taxon>
        <taxon>Pseudomonadati</taxon>
        <taxon>Pseudomonadota</taxon>
        <taxon>Betaproteobacteria</taxon>
        <taxon>Burkholderiales</taxon>
        <taxon>Burkholderiaceae</taxon>
        <taxon>Caballeronia</taxon>
    </lineage>
</organism>
<evidence type="ECO:0000313" key="2">
    <source>
        <dbReference type="Proteomes" id="UP000027466"/>
    </source>
</evidence>
<proteinExistence type="predicted"/>
<dbReference type="EMBL" id="JFHC01000084">
    <property type="protein sequence ID" value="KDR38562.1"/>
    <property type="molecule type" value="Genomic_DNA"/>
</dbReference>
<name>A0A069PDI1_9BURK</name>
<protein>
    <submittedName>
        <fullName evidence="1">Integrase</fullName>
    </submittedName>
</protein>
<evidence type="ECO:0000313" key="1">
    <source>
        <dbReference type="EMBL" id="KDR38562.1"/>
    </source>
</evidence>
<reference evidence="1 2" key="1">
    <citation type="submission" date="2014-03" db="EMBL/GenBank/DDBJ databases">
        <title>Draft Genome Sequences of Four Burkholderia Strains.</title>
        <authorList>
            <person name="Liu X.Y."/>
            <person name="Li C.X."/>
            <person name="Xu J.H."/>
        </authorList>
    </citation>
    <scope>NUCLEOTIDE SEQUENCE [LARGE SCALE GENOMIC DNA]</scope>
    <source>
        <strain evidence="1 2">DSM 50014</strain>
    </source>
</reference>